<dbReference type="EMBL" id="RBNJ01001992">
    <property type="protein sequence ID" value="RUS32535.1"/>
    <property type="molecule type" value="Genomic_DNA"/>
</dbReference>
<dbReference type="Proteomes" id="UP000274822">
    <property type="component" value="Unassembled WGS sequence"/>
</dbReference>
<evidence type="ECO:0000256" key="1">
    <source>
        <dbReference type="SAM" id="MobiDB-lite"/>
    </source>
</evidence>
<feature type="compositionally biased region" description="Polar residues" evidence="1">
    <location>
        <begin position="1"/>
        <end position="22"/>
    </location>
</feature>
<dbReference type="SUPFAM" id="SSF88697">
    <property type="entry name" value="PUA domain-like"/>
    <property type="match status" value="1"/>
</dbReference>
<evidence type="ECO:0000313" key="2">
    <source>
        <dbReference type="EMBL" id="RUS32535.1"/>
    </source>
</evidence>
<organism evidence="2 3">
    <name type="scientific">Jimgerdemannia flammicorona</name>
    <dbReference type="NCBI Taxonomy" id="994334"/>
    <lineage>
        <taxon>Eukaryota</taxon>
        <taxon>Fungi</taxon>
        <taxon>Fungi incertae sedis</taxon>
        <taxon>Mucoromycota</taxon>
        <taxon>Mucoromycotina</taxon>
        <taxon>Endogonomycetes</taxon>
        <taxon>Endogonales</taxon>
        <taxon>Endogonaceae</taxon>
        <taxon>Jimgerdemannia</taxon>
    </lineage>
</organism>
<dbReference type="InterPro" id="IPR015947">
    <property type="entry name" value="PUA-like_sf"/>
</dbReference>
<name>A0A433QRY3_9FUNG</name>
<feature type="region of interest" description="Disordered" evidence="1">
    <location>
        <begin position="1"/>
        <end position="43"/>
    </location>
</feature>
<dbReference type="AlphaFoldDB" id="A0A433QRY3"/>
<comment type="caution">
    <text evidence="2">The sequence shown here is derived from an EMBL/GenBank/DDBJ whole genome shotgun (WGS) entry which is preliminary data.</text>
</comment>
<evidence type="ECO:0000313" key="3">
    <source>
        <dbReference type="Proteomes" id="UP000274822"/>
    </source>
</evidence>
<keyword evidence="3" id="KW-1185">Reference proteome</keyword>
<sequence>MTRTTRSTAQSTKDDTPTTSAPYSKKPRAKKISNMTTQDMQAADGDEAEALHAITVQEPFASAIIHGSKRLENRKFRLAIQDQKRGRWVAIHAGKSDRCFKDGTYNVVRLQCWPEAPPESTLRTTGGKILGLAHFSACVPLTEIPDTNVWKSTETCSQKMYGWIIDRVVPLERPVEHSGQLGLWRVKEAVAIGLWEQAKAGEE</sequence>
<gene>
    <name evidence="2" type="ORF">BC938DRAFT_475150</name>
</gene>
<protein>
    <recommendedName>
        <fullName evidence="4">PUA-like domain-containing protein</fullName>
    </recommendedName>
</protein>
<proteinExistence type="predicted"/>
<reference evidence="2 3" key="1">
    <citation type="journal article" date="2018" name="New Phytol.">
        <title>Phylogenomics of Endogonaceae and evolution of mycorrhizas within Mucoromycota.</title>
        <authorList>
            <person name="Chang Y."/>
            <person name="Desiro A."/>
            <person name="Na H."/>
            <person name="Sandor L."/>
            <person name="Lipzen A."/>
            <person name="Clum A."/>
            <person name="Barry K."/>
            <person name="Grigoriev I.V."/>
            <person name="Martin F.M."/>
            <person name="Stajich J.E."/>
            <person name="Smith M.E."/>
            <person name="Bonito G."/>
            <person name="Spatafora J.W."/>
        </authorList>
    </citation>
    <scope>NUCLEOTIDE SEQUENCE [LARGE SCALE GENOMIC DNA]</scope>
    <source>
        <strain evidence="2 3">AD002</strain>
    </source>
</reference>
<dbReference type="Gene3D" id="2.30.130.30">
    <property type="entry name" value="Hypothetical protein"/>
    <property type="match status" value="1"/>
</dbReference>
<accession>A0A433QRY3</accession>
<evidence type="ECO:0008006" key="4">
    <source>
        <dbReference type="Google" id="ProtNLM"/>
    </source>
</evidence>